<evidence type="ECO:0000256" key="2">
    <source>
        <dbReference type="ARBA" id="ARBA00023054"/>
    </source>
</evidence>
<name>A0A7M3MEJ3_9BACT</name>
<dbReference type="GO" id="GO:0030313">
    <property type="term" value="C:cell envelope"/>
    <property type="evidence" value="ECO:0007669"/>
    <property type="project" value="UniProtKB-SubCell"/>
</dbReference>
<dbReference type="EMBL" id="QMIE01000007">
    <property type="protein sequence ID" value="TVM17318.1"/>
    <property type="molecule type" value="Genomic_DNA"/>
</dbReference>
<evidence type="ECO:0000256" key="3">
    <source>
        <dbReference type="SAM" id="Coils"/>
    </source>
</evidence>
<evidence type="ECO:0008006" key="6">
    <source>
        <dbReference type="Google" id="ProtNLM"/>
    </source>
</evidence>
<sequence length="384" mass="42397">MRLRTVTPRGRLFFPRSLNMTSRSSSSGSSRDIFIHPTSMLRNILTSAWRAACVLAFLFALCAPGFAQNQTVTETETGQSAAKENATPSAINSTALEAVPAESPSTPGKALNPDDIIFQGKLYSSRKEQVSTSGAGRIKDIHVSVGDEVKEDQPLVSIELLEPAYKKFLKDVSSEPLIDIENQLAEVDAQLREARRTLDELQVLADNDFAAPASVRDQKTKLDLLQRKRDSIQRNYSNVKTAIQDRIESLREILGDDVDLDHVPRVVSVDAPFDGHVLQLNPDFYVGQDVPEGMNIGIVGVLDPMVIRAHLFELEASRIVPGEECYFTLGAYPDRQFPAKVSYVSLTPISPGLDQPSYYDVELSAPNPDLLLREGFKVEVVIQK</sequence>
<proteinExistence type="predicted"/>
<evidence type="ECO:0000313" key="5">
    <source>
        <dbReference type="Proteomes" id="UP000448292"/>
    </source>
</evidence>
<feature type="coiled-coil region" evidence="3">
    <location>
        <begin position="177"/>
        <end position="242"/>
    </location>
</feature>
<keyword evidence="5" id="KW-1185">Reference proteome</keyword>
<comment type="caution">
    <text evidence="4">The sequence shown here is derived from an EMBL/GenBank/DDBJ whole genome shotgun (WGS) entry which is preliminary data.</text>
</comment>
<reference evidence="4 5" key="1">
    <citation type="submission" date="2018-06" db="EMBL/GenBank/DDBJ databases">
        <title>Complete genome of Desulfovibrio indonesiensis P37SLT.</title>
        <authorList>
            <person name="Crispim J.S."/>
            <person name="Vidigal P.M.P."/>
            <person name="Silva L.C.F."/>
            <person name="Laguardia C.N."/>
            <person name="Araujo L.C."/>
            <person name="Dias R.S."/>
            <person name="Sousa M.P."/>
            <person name="Paula S.O."/>
            <person name="Silva C."/>
        </authorList>
    </citation>
    <scope>NUCLEOTIDE SEQUENCE [LARGE SCALE GENOMIC DNA]</scope>
    <source>
        <strain evidence="4 5">P37SLT</strain>
    </source>
</reference>
<organism evidence="4 5">
    <name type="scientific">Oceanidesulfovibrio indonesiensis</name>
    <dbReference type="NCBI Taxonomy" id="54767"/>
    <lineage>
        <taxon>Bacteria</taxon>
        <taxon>Pseudomonadati</taxon>
        <taxon>Thermodesulfobacteriota</taxon>
        <taxon>Desulfovibrionia</taxon>
        <taxon>Desulfovibrionales</taxon>
        <taxon>Desulfovibrionaceae</taxon>
        <taxon>Oceanidesulfovibrio</taxon>
    </lineage>
</organism>
<keyword evidence="2 3" id="KW-0175">Coiled coil</keyword>
<dbReference type="Gene3D" id="2.40.50.100">
    <property type="match status" value="1"/>
</dbReference>
<comment type="subcellular location">
    <subcellularLocation>
        <location evidence="1">Cell envelope</location>
    </subcellularLocation>
</comment>
<dbReference type="Proteomes" id="UP000448292">
    <property type="component" value="Unassembled WGS sequence"/>
</dbReference>
<dbReference type="Gene3D" id="2.40.30.170">
    <property type="match status" value="1"/>
</dbReference>
<gene>
    <name evidence="4" type="ORF">DPQ33_09025</name>
</gene>
<dbReference type="PANTHER" id="PTHR32347:SF14">
    <property type="entry name" value="EFFLUX SYSTEM COMPONENT YKNX-RELATED"/>
    <property type="match status" value="1"/>
</dbReference>
<accession>A0A7M3MEJ3</accession>
<dbReference type="PANTHER" id="PTHR32347">
    <property type="entry name" value="EFFLUX SYSTEM COMPONENT YKNX-RELATED"/>
    <property type="match status" value="1"/>
</dbReference>
<evidence type="ECO:0000256" key="1">
    <source>
        <dbReference type="ARBA" id="ARBA00004196"/>
    </source>
</evidence>
<dbReference type="AlphaFoldDB" id="A0A7M3MEJ3"/>
<dbReference type="InterPro" id="IPR050465">
    <property type="entry name" value="UPF0194_transport"/>
</dbReference>
<evidence type="ECO:0000313" key="4">
    <source>
        <dbReference type="EMBL" id="TVM17318.1"/>
    </source>
</evidence>
<dbReference type="OrthoDB" id="5448083at2"/>
<protein>
    <recommendedName>
        <fullName evidence="6">RND efflux pump membrane fusion protein barrel-sandwich domain-containing protein</fullName>
    </recommendedName>
</protein>